<organism evidence="9 10">
    <name type="scientific">Adineta ricciae</name>
    <name type="common">Rotifer</name>
    <dbReference type="NCBI Taxonomy" id="249248"/>
    <lineage>
        <taxon>Eukaryota</taxon>
        <taxon>Metazoa</taxon>
        <taxon>Spiralia</taxon>
        <taxon>Gnathifera</taxon>
        <taxon>Rotifera</taxon>
        <taxon>Eurotatoria</taxon>
        <taxon>Bdelloidea</taxon>
        <taxon>Adinetida</taxon>
        <taxon>Adinetidae</taxon>
        <taxon>Adineta</taxon>
    </lineage>
</organism>
<feature type="region of interest" description="Disordered" evidence="7">
    <location>
        <begin position="235"/>
        <end position="296"/>
    </location>
</feature>
<dbReference type="InterPro" id="IPR021133">
    <property type="entry name" value="HEAT_type_2"/>
</dbReference>
<dbReference type="AlphaFoldDB" id="A0A816BMT0"/>
<evidence type="ECO:0000256" key="6">
    <source>
        <dbReference type="PROSITE-ProRule" id="PRU00103"/>
    </source>
</evidence>
<comment type="caution">
    <text evidence="9">The sequence shown here is derived from an EMBL/GenBank/DDBJ whole genome shotgun (WGS) entry which is preliminary data.</text>
</comment>
<feature type="compositionally biased region" description="Low complexity" evidence="7">
    <location>
        <begin position="246"/>
        <end position="296"/>
    </location>
</feature>
<evidence type="ECO:0000256" key="4">
    <source>
        <dbReference type="ARBA" id="ARBA00023212"/>
    </source>
</evidence>
<feature type="non-terminal residue" evidence="9">
    <location>
        <position position="329"/>
    </location>
</feature>
<dbReference type="EMBL" id="CAJNOR010007159">
    <property type="protein sequence ID" value="CAF1611909.1"/>
    <property type="molecule type" value="Genomic_DNA"/>
</dbReference>
<dbReference type="PANTHER" id="PTHR12609">
    <property type="entry name" value="MICROTUBULE ASSOCIATED PROTEIN XMAP215"/>
    <property type="match status" value="1"/>
</dbReference>
<protein>
    <recommendedName>
        <fullName evidence="8">TOG domain-containing protein</fullName>
    </recommendedName>
</protein>
<accession>A0A816BMT0</accession>
<dbReference type="PROSITE" id="PS50077">
    <property type="entry name" value="HEAT_REPEAT"/>
    <property type="match status" value="1"/>
</dbReference>
<dbReference type="GO" id="GO:0046785">
    <property type="term" value="P:microtubule polymerization"/>
    <property type="evidence" value="ECO:0007669"/>
    <property type="project" value="InterPro"/>
</dbReference>
<evidence type="ECO:0000313" key="10">
    <source>
        <dbReference type="Proteomes" id="UP000663828"/>
    </source>
</evidence>
<dbReference type="Gene3D" id="1.25.10.10">
    <property type="entry name" value="Leucine-rich Repeat Variant"/>
    <property type="match status" value="1"/>
</dbReference>
<keyword evidence="10" id="KW-1185">Reference proteome</keyword>
<keyword evidence="2" id="KW-0963">Cytoplasm</keyword>
<feature type="domain" description="TOG" evidence="8">
    <location>
        <begin position="1"/>
        <end position="230"/>
    </location>
</feature>
<dbReference type="GO" id="GO:0030951">
    <property type="term" value="P:establishment or maintenance of microtubule cytoskeleton polarity"/>
    <property type="evidence" value="ECO:0007669"/>
    <property type="project" value="InterPro"/>
</dbReference>
<comment type="similarity">
    <text evidence="5">Belongs to the TOG/XMAP215 family.</text>
</comment>
<dbReference type="InterPro" id="IPR048491">
    <property type="entry name" value="XMAP215_CLASP_TOG"/>
</dbReference>
<evidence type="ECO:0000313" key="9">
    <source>
        <dbReference type="EMBL" id="CAF1611909.1"/>
    </source>
</evidence>
<dbReference type="GO" id="GO:0007051">
    <property type="term" value="P:spindle organization"/>
    <property type="evidence" value="ECO:0007669"/>
    <property type="project" value="InterPro"/>
</dbReference>
<dbReference type="InterPro" id="IPR011989">
    <property type="entry name" value="ARM-like"/>
</dbReference>
<evidence type="ECO:0000256" key="1">
    <source>
        <dbReference type="ARBA" id="ARBA00004245"/>
    </source>
</evidence>
<dbReference type="InterPro" id="IPR034085">
    <property type="entry name" value="TOG"/>
</dbReference>
<evidence type="ECO:0000259" key="8">
    <source>
        <dbReference type="SMART" id="SM01349"/>
    </source>
</evidence>
<gene>
    <name evidence="9" type="ORF">XAT740_LOCUS49015</name>
</gene>
<keyword evidence="3" id="KW-0677">Repeat</keyword>
<evidence type="ECO:0000256" key="5">
    <source>
        <dbReference type="ARBA" id="ARBA00025722"/>
    </source>
</evidence>
<dbReference type="Pfam" id="PF21041">
    <property type="entry name" value="XMAP215_CLASP_TOG"/>
    <property type="match status" value="1"/>
</dbReference>
<dbReference type="GO" id="GO:0005856">
    <property type="term" value="C:cytoskeleton"/>
    <property type="evidence" value="ECO:0007669"/>
    <property type="project" value="UniProtKB-SubCell"/>
</dbReference>
<reference evidence="9" key="1">
    <citation type="submission" date="2021-02" db="EMBL/GenBank/DDBJ databases">
        <authorList>
            <person name="Nowell W R."/>
        </authorList>
    </citation>
    <scope>NUCLEOTIDE SEQUENCE</scope>
</reference>
<evidence type="ECO:0000256" key="2">
    <source>
        <dbReference type="ARBA" id="ARBA00022490"/>
    </source>
</evidence>
<dbReference type="InterPro" id="IPR016024">
    <property type="entry name" value="ARM-type_fold"/>
</dbReference>
<feature type="repeat" description="HEAT" evidence="6">
    <location>
        <begin position="166"/>
        <end position="203"/>
    </location>
</feature>
<dbReference type="GO" id="GO:0051010">
    <property type="term" value="F:microtubule plus-end binding"/>
    <property type="evidence" value="ECO:0007669"/>
    <property type="project" value="InterPro"/>
</dbReference>
<dbReference type="SUPFAM" id="SSF48371">
    <property type="entry name" value="ARM repeat"/>
    <property type="match status" value="1"/>
</dbReference>
<evidence type="ECO:0000256" key="3">
    <source>
        <dbReference type="ARBA" id="ARBA00022737"/>
    </source>
</evidence>
<dbReference type="GO" id="GO:0061863">
    <property type="term" value="F:microtubule plus end polymerase"/>
    <property type="evidence" value="ECO:0007669"/>
    <property type="project" value="InterPro"/>
</dbReference>
<evidence type="ECO:0000256" key="7">
    <source>
        <dbReference type="SAM" id="MobiDB-lite"/>
    </source>
</evidence>
<dbReference type="InterPro" id="IPR045110">
    <property type="entry name" value="XMAP215"/>
</dbReference>
<dbReference type="Proteomes" id="UP000663828">
    <property type="component" value="Unassembled WGS sequence"/>
</dbReference>
<dbReference type="SMART" id="SM01349">
    <property type="entry name" value="TOG"/>
    <property type="match status" value="1"/>
</dbReference>
<keyword evidence="4" id="KW-0206">Cytoskeleton</keyword>
<proteinExistence type="inferred from homology"/>
<comment type="subcellular location">
    <subcellularLocation>
        <location evidence="1">Cytoplasm</location>
        <location evidence="1">Cytoskeleton</location>
    </subcellularLocation>
</comment>
<sequence length="329" mass="35957">MAENKTLGDFYQSVTSKEPSVRLECFSALENLLSDSETSVDCDDLPGFINGLIKWIEGSNFRIATNGLRTLELLLDRLGSDEFGHYVEQVTSATVDRLGDAKDQVREAASNLLIKLMTTYTPQRIWDLIQPLAFDSKQFRIKEESQRVLIRSLEEFGASTIQLSKLVPLISKLISDSNGAVRQQAVDTLVEIYRHVGEKVRSDIAKRDIPEAKLKQLYEKFDDVIASGRMIAKASDATDDARPKPTTTRSRLNSDSSTTSTRSRPSGGVPARSAAPVSAVSSPNNPRARSSSSISRPYASTLFTTGAVASGAVDEAIFEEAFKSSPAIS</sequence>
<name>A0A816BMT0_ADIRI</name>